<evidence type="ECO:0008006" key="3">
    <source>
        <dbReference type="Google" id="ProtNLM"/>
    </source>
</evidence>
<dbReference type="OrthoDB" id="1913450at2"/>
<keyword evidence="2" id="KW-1185">Reference proteome</keyword>
<organism evidence="1 2">
    <name type="scientific">Oxobacter pfennigii</name>
    <dbReference type="NCBI Taxonomy" id="36849"/>
    <lineage>
        <taxon>Bacteria</taxon>
        <taxon>Bacillati</taxon>
        <taxon>Bacillota</taxon>
        <taxon>Clostridia</taxon>
        <taxon>Eubacteriales</taxon>
        <taxon>Clostridiaceae</taxon>
        <taxon>Oxobacter</taxon>
    </lineage>
</organism>
<name>A0A0P8WXK3_9CLOT</name>
<protein>
    <recommendedName>
        <fullName evidence="3">Metal-binding protein</fullName>
    </recommendedName>
</protein>
<dbReference type="STRING" id="36849.OXPF_33260"/>
<dbReference type="Proteomes" id="UP000050326">
    <property type="component" value="Unassembled WGS sequence"/>
</dbReference>
<proteinExistence type="predicted"/>
<accession>A0A0P8WXK3</accession>
<evidence type="ECO:0000313" key="2">
    <source>
        <dbReference type="Proteomes" id="UP000050326"/>
    </source>
</evidence>
<dbReference type="AlphaFoldDB" id="A0A0P8WXK3"/>
<dbReference type="RefSeq" id="WP_054876322.1">
    <property type="nucleotide sequence ID" value="NZ_LKET01000043.1"/>
</dbReference>
<evidence type="ECO:0000313" key="1">
    <source>
        <dbReference type="EMBL" id="KPU43076.1"/>
    </source>
</evidence>
<dbReference type="EMBL" id="LKET01000043">
    <property type="protein sequence ID" value="KPU43076.1"/>
    <property type="molecule type" value="Genomic_DNA"/>
</dbReference>
<reference evidence="1 2" key="1">
    <citation type="submission" date="2015-09" db="EMBL/GenBank/DDBJ databases">
        <title>Genome sequence of Oxobacter pfennigii DSM 3222.</title>
        <authorList>
            <person name="Poehlein A."/>
            <person name="Bengelsdorf F.R."/>
            <person name="Schiel-Bengelsdorf B."/>
            <person name="Duerre P."/>
            <person name="Daniel R."/>
        </authorList>
    </citation>
    <scope>NUCLEOTIDE SEQUENCE [LARGE SCALE GENOMIC DNA]</scope>
    <source>
        <strain evidence="1 2">DSM 3222</strain>
    </source>
</reference>
<comment type="caution">
    <text evidence="1">The sequence shown here is derived from an EMBL/GenBank/DDBJ whole genome shotgun (WGS) entry which is preliminary data.</text>
</comment>
<sequence length="82" mass="9699">MNSQEVMRYVESEYEIIRLTPCEVCGGEYLHNYQEIVSKDDSMYDILICACSKCGHEKSFEFHAPYLEEIKKKTKKKDSMYN</sequence>
<gene>
    <name evidence="1" type="ORF">OXPF_33260</name>
</gene>